<dbReference type="VEuPathDB" id="FungiDB:H310_03283"/>
<organism evidence="3">
    <name type="scientific">Aphanomyces invadans</name>
    <dbReference type="NCBI Taxonomy" id="157072"/>
    <lineage>
        <taxon>Eukaryota</taxon>
        <taxon>Sar</taxon>
        <taxon>Stramenopiles</taxon>
        <taxon>Oomycota</taxon>
        <taxon>Saprolegniomycetes</taxon>
        <taxon>Saprolegniales</taxon>
        <taxon>Verrucalvaceae</taxon>
        <taxon>Aphanomyces</taxon>
    </lineage>
</organism>
<evidence type="ECO:0000256" key="1">
    <source>
        <dbReference type="PROSITE-ProRule" id="PRU00221"/>
    </source>
</evidence>
<dbReference type="InterPro" id="IPR036322">
    <property type="entry name" value="WD40_repeat_dom_sf"/>
</dbReference>
<feature type="repeat" description="WD" evidence="1">
    <location>
        <begin position="190"/>
        <end position="231"/>
    </location>
</feature>
<dbReference type="PANTHER" id="PTHR44163">
    <property type="entry name" value="U3 SMALL NUCLEOLAR RNA-ASSOCIATED PROTEIN 4 HOMOLOG"/>
    <property type="match status" value="1"/>
</dbReference>
<dbReference type="GO" id="GO:0000462">
    <property type="term" value="P:maturation of SSU-rRNA from tricistronic rRNA transcript (SSU-rRNA, 5.8S rRNA, LSU-rRNA)"/>
    <property type="evidence" value="ECO:0007669"/>
    <property type="project" value="InterPro"/>
</dbReference>
<accession>A0A024UIV0</accession>
<dbReference type="GO" id="GO:0032040">
    <property type="term" value="C:small-subunit processome"/>
    <property type="evidence" value="ECO:0007669"/>
    <property type="project" value="TreeGrafter"/>
</dbReference>
<dbReference type="SMART" id="SM00320">
    <property type="entry name" value="WD40"/>
    <property type="match status" value="11"/>
</dbReference>
<dbReference type="EMBL" id="KI913956">
    <property type="protein sequence ID" value="ETW05528.1"/>
    <property type="molecule type" value="Genomic_DNA"/>
</dbReference>
<protein>
    <submittedName>
        <fullName evidence="3">Uncharacterized protein</fullName>
    </submittedName>
</protein>
<dbReference type="Pfam" id="PF00400">
    <property type="entry name" value="WD40"/>
    <property type="match status" value="2"/>
</dbReference>
<dbReference type="InterPro" id="IPR015943">
    <property type="entry name" value="WD40/YVTN_repeat-like_dom_sf"/>
</dbReference>
<dbReference type="Gene3D" id="2.130.10.10">
    <property type="entry name" value="YVTN repeat-like/Quinoprotein amine dehydrogenase"/>
    <property type="match status" value="3"/>
</dbReference>
<proteinExistence type="predicted"/>
<dbReference type="GO" id="GO:0034455">
    <property type="term" value="C:t-UTP complex"/>
    <property type="evidence" value="ECO:0007669"/>
    <property type="project" value="TreeGrafter"/>
</dbReference>
<dbReference type="GeneID" id="20080333"/>
<sequence length="739" mass="80252">MKASPTKKRSAASIHDAASLQHAVDAPDDSALDDDVVPEEVASSVITACKVHRCRFLKYEPSTITAMGFNAAGDMLAVARQNGNIELWHASLRQFHLHAVVSGRSTAVISGVVWTSSNRLFASCLDGTVSEVNLNTLRFIHCIHANGGPVWCMQYKASEQVLAVGCEDGRIRLYAVPEDEAEPIVFHKVLGGTGRRVVSLALHADSDIVFGGNDDGVIYKWDTRTGRNESRMTLERFAKQAPAVVWSLLVLNDMTVISGDSNGNVHTWDGLSGTLLQTFAQLTADVLTLAVDSSETLLFASGIDNQVIQLRKGSASSGKAPSSQWAYAYSHRAHTHDVRALAISPGTLSTDDGSTPVLVSGGVDTHLVWYNAAKFNALRPNKATPLPQRPFVSLAPQARHVLVQHPTSLEVWALGSANAAAPAAPTMVAQLKLAAEANIVSSAISPDGKFIAASTASVLKVFSVNGRVIKKLPLASTVAHPAYSMVFTADSQRLITGDVAVRLIDLTSLSAIKVFVKKRSVQTKSLAVSSDGQWLAVGDLDNHISVFNLDAMSFYADFPTPQDMHTCLGFHPNGKTLVVATVTNHFACYDVEQKNMTEWSRENHHKLPKTLFLRQPYNIKGLAFHPTQPNSVVFWSQQFLFHIDIDQPIVRDDTKKRRRTLSVGNAVDSSSDDVPDTPTGHPTYQFIEHYGPIAFADFFAVDEPSATPELVVVEMPFFKMLNALPDALHRHKYNGSAGH</sequence>
<dbReference type="GO" id="GO:0003723">
    <property type="term" value="F:RNA binding"/>
    <property type="evidence" value="ECO:0007669"/>
    <property type="project" value="TreeGrafter"/>
</dbReference>
<dbReference type="PROSITE" id="PS50082">
    <property type="entry name" value="WD_REPEATS_2"/>
    <property type="match status" value="1"/>
</dbReference>
<dbReference type="InterPro" id="IPR046351">
    <property type="entry name" value="UTP4"/>
</dbReference>
<dbReference type="SMART" id="SM00564">
    <property type="entry name" value="PQQ"/>
    <property type="match status" value="3"/>
</dbReference>
<dbReference type="AlphaFoldDB" id="A0A024UIV0"/>
<dbReference type="PANTHER" id="PTHR44163:SF1">
    <property type="entry name" value="U3 SMALL NUCLEOLAR RNA-ASSOCIATED PROTEIN 4 HOMOLOG"/>
    <property type="match status" value="1"/>
</dbReference>
<dbReference type="OrthoDB" id="8883818at2759"/>
<keyword evidence="1" id="KW-0853">WD repeat</keyword>
<evidence type="ECO:0000313" key="3">
    <source>
        <dbReference type="EMBL" id="ETW05528.1"/>
    </source>
</evidence>
<dbReference type="GO" id="GO:0030686">
    <property type="term" value="C:90S preribosome"/>
    <property type="evidence" value="ECO:0007669"/>
    <property type="project" value="InterPro"/>
</dbReference>
<gene>
    <name evidence="3" type="ORF">H310_03283</name>
</gene>
<dbReference type="STRING" id="157072.A0A024UIV0"/>
<dbReference type="RefSeq" id="XP_008865305.1">
    <property type="nucleotide sequence ID" value="XM_008867083.1"/>
</dbReference>
<dbReference type="eggNOG" id="KOG2048">
    <property type="taxonomic scope" value="Eukaryota"/>
</dbReference>
<dbReference type="InterPro" id="IPR001680">
    <property type="entry name" value="WD40_rpt"/>
</dbReference>
<reference evidence="3" key="1">
    <citation type="submission" date="2013-12" db="EMBL/GenBank/DDBJ databases">
        <title>The Genome Sequence of Aphanomyces invadans NJM9701.</title>
        <authorList>
            <consortium name="The Broad Institute Genomics Platform"/>
            <person name="Russ C."/>
            <person name="Tyler B."/>
            <person name="van West P."/>
            <person name="Dieguez-Uribeondo J."/>
            <person name="Young S.K."/>
            <person name="Zeng Q."/>
            <person name="Gargeya S."/>
            <person name="Fitzgerald M."/>
            <person name="Abouelleil A."/>
            <person name="Alvarado L."/>
            <person name="Chapman S.B."/>
            <person name="Gainer-Dewar J."/>
            <person name="Goldberg J."/>
            <person name="Griggs A."/>
            <person name="Gujja S."/>
            <person name="Hansen M."/>
            <person name="Howarth C."/>
            <person name="Imamovic A."/>
            <person name="Ireland A."/>
            <person name="Larimer J."/>
            <person name="McCowan C."/>
            <person name="Murphy C."/>
            <person name="Pearson M."/>
            <person name="Poon T.W."/>
            <person name="Priest M."/>
            <person name="Roberts A."/>
            <person name="Saif S."/>
            <person name="Shea T."/>
            <person name="Sykes S."/>
            <person name="Wortman J."/>
            <person name="Nusbaum C."/>
            <person name="Birren B."/>
        </authorList>
    </citation>
    <scope>NUCLEOTIDE SEQUENCE [LARGE SCALE GENOMIC DNA]</scope>
    <source>
        <strain evidence="3">NJM9701</strain>
    </source>
</reference>
<dbReference type="InterPro" id="IPR018391">
    <property type="entry name" value="PQQ_b-propeller_rpt"/>
</dbReference>
<name>A0A024UIV0_9STRA</name>
<feature type="region of interest" description="Disordered" evidence="2">
    <location>
        <begin position="657"/>
        <end position="680"/>
    </location>
</feature>
<evidence type="ECO:0000256" key="2">
    <source>
        <dbReference type="SAM" id="MobiDB-lite"/>
    </source>
</evidence>
<dbReference type="SUPFAM" id="SSF50978">
    <property type="entry name" value="WD40 repeat-like"/>
    <property type="match status" value="2"/>
</dbReference>